<dbReference type="InterPro" id="IPR056924">
    <property type="entry name" value="SH3_Tf2-1"/>
</dbReference>
<protein>
    <recommendedName>
        <fullName evidence="1">Tf2-1-like SH3-like domain-containing protein</fullName>
    </recommendedName>
</protein>
<dbReference type="AlphaFoldDB" id="A0A6P6V086"/>
<feature type="domain" description="Tf2-1-like SH3-like" evidence="1">
    <location>
        <begin position="68"/>
        <end position="131"/>
    </location>
</feature>
<accession>A0A6P6V086</accession>
<dbReference type="PANTHER" id="PTHR46148:SF52">
    <property type="entry name" value="OS04G0603800 PROTEIN"/>
    <property type="match status" value="1"/>
</dbReference>
<evidence type="ECO:0000313" key="2">
    <source>
        <dbReference type="Proteomes" id="UP001652660"/>
    </source>
</evidence>
<dbReference type="Pfam" id="PF24626">
    <property type="entry name" value="SH3_Tf2-1"/>
    <property type="match status" value="1"/>
</dbReference>
<reference evidence="3" key="2">
    <citation type="submission" date="2025-08" db="UniProtKB">
        <authorList>
            <consortium name="RefSeq"/>
        </authorList>
    </citation>
    <scope>IDENTIFICATION</scope>
    <source>
        <tissue evidence="3">Leaves</tissue>
    </source>
</reference>
<sequence length="177" mass="20652">MTPFQALYGYKPPKLSSKRDDTQVVVAEDWLRERVNWNPLWRENLLKAHNKMKQFADKHITDRSFTEGDWVYLTLQLYRQTIVALRKNLKLVAKYYGQYHVEKRIGSVAYKLKLPRGTAIHPIFHVSLLKPSAKGTPISSELPQISDEKFFTITPTTVLDRRVINRNGQQLEQVLIC</sequence>
<proteinExistence type="predicted"/>
<keyword evidence="2" id="KW-1185">Reference proteome</keyword>
<dbReference type="OrthoDB" id="5554229at2759"/>
<reference evidence="2" key="1">
    <citation type="journal article" date="2025" name="Foods">
        <title>Unveiling the Microbial Signatures of Arabica Coffee Cherries: Insights into Ripeness Specific Diversity, Functional Traits, and Implications for Quality and Safety.</title>
        <authorList>
            <consortium name="RefSeq"/>
            <person name="Tenea G.N."/>
            <person name="Cifuentes V."/>
            <person name="Reyes P."/>
            <person name="Cevallos-Vallejos M."/>
        </authorList>
    </citation>
    <scope>NUCLEOTIDE SEQUENCE [LARGE SCALE GENOMIC DNA]</scope>
</reference>
<gene>
    <name evidence="3" type="primary">LOC113716024</name>
</gene>
<dbReference type="Proteomes" id="UP001652660">
    <property type="component" value="Chromosome 11c"/>
</dbReference>
<evidence type="ECO:0000259" key="1">
    <source>
        <dbReference type="Pfam" id="PF24626"/>
    </source>
</evidence>
<dbReference type="GeneID" id="113716024"/>
<organism evidence="2 3">
    <name type="scientific">Coffea arabica</name>
    <name type="common">Arabian coffee</name>
    <dbReference type="NCBI Taxonomy" id="13443"/>
    <lineage>
        <taxon>Eukaryota</taxon>
        <taxon>Viridiplantae</taxon>
        <taxon>Streptophyta</taxon>
        <taxon>Embryophyta</taxon>
        <taxon>Tracheophyta</taxon>
        <taxon>Spermatophyta</taxon>
        <taxon>Magnoliopsida</taxon>
        <taxon>eudicotyledons</taxon>
        <taxon>Gunneridae</taxon>
        <taxon>Pentapetalae</taxon>
        <taxon>asterids</taxon>
        <taxon>lamiids</taxon>
        <taxon>Gentianales</taxon>
        <taxon>Rubiaceae</taxon>
        <taxon>Ixoroideae</taxon>
        <taxon>Gardenieae complex</taxon>
        <taxon>Bertiereae - Coffeeae clade</taxon>
        <taxon>Coffeeae</taxon>
        <taxon>Coffea</taxon>
    </lineage>
</organism>
<dbReference type="RefSeq" id="XP_027096126.1">
    <property type="nucleotide sequence ID" value="XM_027240325.1"/>
</dbReference>
<name>A0A6P6V086_COFAR</name>
<dbReference type="PANTHER" id="PTHR46148">
    <property type="entry name" value="CHROMO DOMAIN-CONTAINING PROTEIN"/>
    <property type="match status" value="1"/>
</dbReference>
<evidence type="ECO:0000313" key="3">
    <source>
        <dbReference type="RefSeq" id="XP_027096126.1"/>
    </source>
</evidence>